<comment type="caution">
    <text evidence="6">The sequence shown here is derived from an EMBL/GenBank/DDBJ whole genome shotgun (WGS) entry which is preliminary data.</text>
</comment>
<dbReference type="GO" id="GO:0006465">
    <property type="term" value="P:signal peptide processing"/>
    <property type="evidence" value="ECO:0007669"/>
    <property type="project" value="InterPro"/>
</dbReference>
<evidence type="ECO:0000313" key="6">
    <source>
        <dbReference type="EMBL" id="RQG97478.1"/>
    </source>
</evidence>
<accession>A0A3N6M276</accession>
<gene>
    <name evidence="6" type="ORF">EA472_19145</name>
</gene>
<keyword evidence="3 5" id="KW-1133">Transmembrane helix</keyword>
<dbReference type="GO" id="GO:0016020">
    <property type="term" value="C:membrane"/>
    <property type="evidence" value="ECO:0007669"/>
    <property type="project" value="UniProtKB-SubCell"/>
</dbReference>
<keyword evidence="4 5" id="KW-0472">Membrane</keyword>
<keyword evidence="2 5" id="KW-0812">Transmembrane</keyword>
<dbReference type="OrthoDB" id="50404at2157"/>
<name>A0A3N6M276_NATCH</name>
<dbReference type="EC" id="3.4.21.89" evidence="6"/>
<keyword evidence="6" id="KW-0378">Hydrolase</keyword>
<evidence type="ECO:0000313" key="7">
    <source>
        <dbReference type="Proteomes" id="UP000281431"/>
    </source>
</evidence>
<dbReference type="InterPro" id="IPR036286">
    <property type="entry name" value="LexA/Signal_pep-like_sf"/>
</dbReference>
<proteinExistence type="predicted"/>
<protein>
    <submittedName>
        <fullName evidence="6">Signal peptidase I</fullName>
        <ecNumber evidence="6">3.4.21.89</ecNumber>
    </submittedName>
</protein>
<sequence length="389" mass="40743">MTARTHLQRAIGLLAAVVVISLLVGSLLGQPILLGYVATGSMEPTMAAGDGFIAVPSAVSGDVEVGDVVVYDARELHDGGLTTHRVVDETEEGYVTAGDANPFTDQDGDEPPVSDAQIVATALQVNGEVVTIPHLGTVVMTAQDVVGTVYEDVSSILGLTTTVDSDGIGAMFVAVGIAMFGFGILLDRFGPAGRQTTRSRRRENVVGFWVALGLVLLVLVTFATAAMVIPSGTTEYGIVSTDSPTDDPQVLAPGESAELTRTIDNAGYVPVVVVYETGSETAAVDPSWQTVGVRSTAEATVSLTAPHETGQYTRHVEEHRYLAVLPPSLLVSLHAIHPLAAIAAVNAVVVGGVVVLVIALFGTADFRLRSAGDHVSLSKRLERKLRKWL</sequence>
<feature type="transmembrane region" description="Helical" evidence="5">
    <location>
        <begin position="206"/>
        <end position="229"/>
    </location>
</feature>
<feature type="transmembrane region" description="Helical" evidence="5">
    <location>
        <begin position="167"/>
        <end position="186"/>
    </location>
</feature>
<evidence type="ECO:0000256" key="3">
    <source>
        <dbReference type="ARBA" id="ARBA00022989"/>
    </source>
</evidence>
<evidence type="ECO:0000256" key="1">
    <source>
        <dbReference type="ARBA" id="ARBA00004370"/>
    </source>
</evidence>
<evidence type="ECO:0000256" key="2">
    <source>
        <dbReference type="ARBA" id="ARBA00022692"/>
    </source>
</evidence>
<keyword evidence="7" id="KW-1185">Reference proteome</keyword>
<feature type="transmembrane region" description="Helical" evidence="5">
    <location>
        <begin position="335"/>
        <end position="361"/>
    </location>
</feature>
<dbReference type="GO" id="GO:0009003">
    <property type="term" value="F:signal peptidase activity"/>
    <property type="evidence" value="ECO:0007669"/>
    <property type="project" value="UniProtKB-EC"/>
</dbReference>
<dbReference type="Proteomes" id="UP000281431">
    <property type="component" value="Unassembled WGS sequence"/>
</dbReference>
<evidence type="ECO:0000256" key="4">
    <source>
        <dbReference type="ARBA" id="ARBA00023136"/>
    </source>
</evidence>
<dbReference type="InterPro" id="IPR001733">
    <property type="entry name" value="Peptidase_S26B"/>
</dbReference>
<dbReference type="NCBIfam" id="TIGR02228">
    <property type="entry name" value="sigpep_I_arch"/>
    <property type="match status" value="1"/>
</dbReference>
<dbReference type="EMBL" id="REFZ01000019">
    <property type="protein sequence ID" value="RQG97478.1"/>
    <property type="molecule type" value="Genomic_DNA"/>
</dbReference>
<dbReference type="AlphaFoldDB" id="A0A3N6M276"/>
<evidence type="ECO:0000256" key="5">
    <source>
        <dbReference type="SAM" id="Phobius"/>
    </source>
</evidence>
<dbReference type="SUPFAM" id="SSF51306">
    <property type="entry name" value="LexA/Signal peptidase"/>
    <property type="match status" value="1"/>
</dbReference>
<comment type="subcellular location">
    <subcellularLocation>
        <location evidence="1">Membrane</location>
    </subcellularLocation>
</comment>
<reference evidence="6 7" key="1">
    <citation type="submission" date="2018-10" db="EMBL/GenBank/DDBJ databases">
        <title>Natrarchaeobius chitinivorans gen. nov., sp. nov., and Natrarchaeobius haloalkaliphilus sp. nov., alkaliphilic, chitin-utilizing haloarchaea from hypersaline alkaline lakes.</title>
        <authorList>
            <person name="Sorokin D.Y."/>
            <person name="Elcheninov A.G."/>
            <person name="Kostrikina N.A."/>
            <person name="Bale N.J."/>
            <person name="Sinninghe Damste J.S."/>
            <person name="Khijniak T.V."/>
            <person name="Kublanov I.V."/>
            <person name="Toshchakov S.V."/>
        </authorList>
    </citation>
    <scope>NUCLEOTIDE SEQUENCE [LARGE SCALE GENOMIC DNA]</scope>
    <source>
        <strain evidence="6 7">AArcht7</strain>
    </source>
</reference>
<organism evidence="6 7">
    <name type="scientific">Natrarchaeobius chitinivorans</name>
    <dbReference type="NCBI Taxonomy" id="1679083"/>
    <lineage>
        <taxon>Archaea</taxon>
        <taxon>Methanobacteriati</taxon>
        <taxon>Methanobacteriota</taxon>
        <taxon>Stenosarchaea group</taxon>
        <taxon>Halobacteria</taxon>
        <taxon>Halobacteriales</taxon>
        <taxon>Natrialbaceae</taxon>
        <taxon>Natrarchaeobius</taxon>
    </lineage>
</organism>
<feature type="transmembrane region" description="Helical" evidence="5">
    <location>
        <begin position="12"/>
        <end position="37"/>
    </location>
</feature>